<dbReference type="AlphaFoldDB" id="A0A9X7J103"/>
<dbReference type="PANTHER" id="PTHR34856">
    <property type="entry name" value="PROTEIN NRFD"/>
    <property type="match status" value="1"/>
</dbReference>
<sequence length="420" mass="45994">MAVPSVSPSVSPNPGKTLWYGLLGAGILLGLYGTIQRGLHGLAATYLTSTTPWGAWVAFYIYFVGMSAGAFLLSTLNSVFGFKQFEKVAWDALLVAILSMAVAMTFILFDLGHWERFWHALVYWNWTSILGWEIRFYVLYVLLLMAELYFSLRRDLVRRSQEKGFRGALAGFLTLGYRDLSPRSAGRDAAWLKILGILGIPIAIFGVHGGTGALFGVVKARAYWNTAIFPVVFVISALVSGTALLTIIYALRHRQGKPGIDPALVRNLSGLMIAFLLVDLGLQFFEILIGLYSLEEAELATLKVMTGGPFAWTYWGVQLGLGAVVPLFLYFYPVTARSVWAQVIAAALVDVGILAVRFNIVVPALIPPLLPGLPAGYYVPNLAEWLVATGIISLGALLYTLLIGWLPMEPVDERSVVSHE</sequence>
<keyword evidence="3" id="KW-1003">Cell membrane</keyword>
<evidence type="ECO:0000256" key="7">
    <source>
        <dbReference type="SAM" id="Phobius"/>
    </source>
</evidence>
<feature type="transmembrane region" description="Helical" evidence="7">
    <location>
        <begin position="88"/>
        <end position="109"/>
    </location>
</feature>
<dbReference type="GO" id="GO:0005886">
    <property type="term" value="C:plasma membrane"/>
    <property type="evidence" value="ECO:0007669"/>
    <property type="project" value="UniProtKB-SubCell"/>
</dbReference>
<dbReference type="PANTHER" id="PTHR34856:SF2">
    <property type="entry name" value="PROTEIN NRFD"/>
    <property type="match status" value="1"/>
</dbReference>
<keyword evidence="4 7" id="KW-0812">Transmembrane</keyword>
<feature type="transmembrane region" description="Helical" evidence="7">
    <location>
        <begin position="339"/>
        <end position="365"/>
    </location>
</feature>
<proteinExistence type="inferred from homology"/>
<feature type="transmembrane region" description="Helical" evidence="7">
    <location>
        <begin position="271"/>
        <end position="292"/>
    </location>
</feature>
<comment type="subcellular location">
    <subcellularLocation>
        <location evidence="1">Cell membrane</location>
        <topology evidence="1">Multi-pass membrane protein</topology>
    </subcellularLocation>
</comment>
<feature type="transmembrane region" description="Helical" evidence="7">
    <location>
        <begin position="129"/>
        <end position="150"/>
    </location>
</feature>
<keyword evidence="9" id="KW-1185">Reference proteome</keyword>
<dbReference type="EMBL" id="PVXL01000055">
    <property type="protein sequence ID" value="PRR71447.1"/>
    <property type="molecule type" value="Genomic_DNA"/>
</dbReference>
<evidence type="ECO:0000256" key="1">
    <source>
        <dbReference type="ARBA" id="ARBA00004651"/>
    </source>
</evidence>
<comment type="similarity">
    <text evidence="2">Belongs to the NrfD family.</text>
</comment>
<evidence type="ECO:0000256" key="4">
    <source>
        <dbReference type="ARBA" id="ARBA00022692"/>
    </source>
</evidence>
<feature type="transmembrane region" description="Helical" evidence="7">
    <location>
        <begin position="227"/>
        <end position="251"/>
    </location>
</feature>
<dbReference type="Gene3D" id="1.20.1630.10">
    <property type="entry name" value="Formate dehydrogenase/DMSO reductase domain"/>
    <property type="match status" value="1"/>
</dbReference>
<evidence type="ECO:0000256" key="6">
    <source>
        <dbReference type="ARBA" id="ARBA00023136"/>
    </source>
</evidence>
<evidence type="ECO:0000256" key="5">
    <source>
        <dbReference type="ARBA" id="ARBA00022989"/>
    </source>
</evidence>
<evidence type="ECO:0000256" key="3">
    <source>
        <dbReference type="ARBA" id="ARBA00022475"/>
    </source>
</evidence>
<name>A0A9X7J103_9FIRM</name>
<feature type="transmembrane region" description="Helical" evidence="7">
    <location>
        <begin position="312"/>
        <end position="332"/>
    </location>
</feature>
<evidence type="ECO:0000313" key="9">
    <source>
        <dbReference type="Proteomes" id="UP000239430"/>
    </source>
</evidence>
<dbReference type="Pfam" id="PF03916">
    <property type="entry name" value="NrfD"/>
    <property type="match status" value="1"/>
</dbReference>
<gene>
    <name evidence="8" type="ORF">MOST_25020</name>
</gene>
<keyword evidence="6 7" id="KW-0472">Membrane</keyword>
<feature type="transmembrane region" description="Helical" evidence="7">
    <location>
        <begin position="17"/>
        <end position="35"/>
    </location>
</feature>
<feature type="transmembrane region" description="Helical" evidence="7">
    <location>
        <begin position="385"/>
        <end position="406"/>
    </location>
</feature>
<dbReference type="InterPro" id="IPR005614">
    <property type="entry name" value="NrfD-like"/>
</dbReference>
<dbReference type="InterPro" id="IPR052049">
    <property type="entry name" value="Electron_transfer_protein"/>
</dbReference>
<evidence type="ECO:0000256" key="2">
    <source>
        <dbReference type="ARBA" id="ARBA00008929"/>
    </source>
</evidence>
<comment type="caution">
    <text evidence="8">The sequence shown here is derived from an EMBL/GenBank/DDBJ whole genome shotgun (WGS) entry which is preliminary data.</text>
</comment>
<organism evidence="8 9">
    <name type="scientific">Neomoorella stamsii</name>
    <dbReference type="NCBI Taxonomy" id="1266720"/>
    <lineage>
        <taxon>Bacteria</taxon>
        <taxon>Bacillati</taxon>
        <taxon>Bacillota</taxon>
        <taxon>Clostridia</taxon>
        <taxon>Neomoorellales</taxon>
        <taxon>Neomoorellaceae</taxon>
        <taxon>Neomoorella</taxon>
    </lineage>
</organism>
<accession>A0A9X7J103</accession>
<dbReference type="Proteomes" id="UP000239430">
    <property type="component" value="Unassembled WGS sequence"/>
</dbReference>
<keyword evidence="5 7" id="KW-1133">Transmembrane helix</keyword>
<evidence type="ECO:0000313" key="8">
    <source>
        <dbReference type="EMBL" id="PRR71447.1"/>
    </source>
</evidence>
<protein>
    <submittedName>
        <fullName evidence="8">Hydrogenase 2 b cytochrome subunit</fullName>
    </submittedName>
</protein>
<feature type="transmembrane region" description="Helical" evidence="7">
    <location>
        <begin position="190"/>
        <end position="215"/>
    </location>
</feature>
<dbReference type="RefSeq" id="WP_106007176.1">
    <property type="nucleotide sequence ID" value="NZ_PVXL01000055.1"/>
</dbReference>
<reference evidence="8 9" key="1">
    <citation type="submission" date="2018-03" db="EMBL/GenBank/DDBJ databases">
        <title>Genome sequence of Moorella stamsii DSM 26217.</title>
        <authorList>
            <person name="Poehlein A."/>
            <person name="Daniel R."/>
        </authorList>
    </citation>
    <scope>NUCLEOTIDE SEQUENCE [LARGE SCALE GENOMIC DNA]</scope>
    <source>
        <strain evidence="9">DSM 26217</strain>
    </source>
</reference>
<feature type="transmembrane region" description="Helical" evidence="7">
    <location>
        <begin position="55"/>
        <end position="76"/>
    </location>
</feature>